<accession>A0A6C0D4Q5</accession>
<organism evidence="1">
    <name type="scientific">viral metagenome</name>
    <dbReference type="NCBI Taxonomy" id="1070528"/>
    <lineage>
        <taxon>unclassified sequences</taxon>
        <taxon>metagenomes</taxon>
        <taxon>organismal metagenomes</taxon>
    </lineage>
</organism>
<reference evidence="1" key="1">
    <citation type="journal article" date="2020" name="Nature">
        <title>Giant virus diversity and host interactions through global metagenomics.</title>
        <authorList>
            <person name="Schulz F."/>
            <person name="Roux S."/>
            <person name="Paez-Espino D."/>
            <person name="Jungbluth S."/>
            <person name="Walsh D.A."/>
            <person name="Denef V.J."/>
            <person name="McMahon K.D."/>
            <person name="Konstantinidis K.T."/>
            <person name="Eloe-Fadrosh E.A."/>
            <person name="Kyrpides N.C."/>
            <person name="Woyke T."/>
        </authorList>
    </citation>
    <scope>NUCLEOTIDE SEQUENCE</scope>
    <source>
        <strain evidence="1">GVMAG-M-3300023174-116</strain>
    </source>
</reference>
<name>A0A6C0D4Q5_9ZZZZ</name>
<proteinExistence type="predicted"/>
<dbReference type="EMBL" id="MN739535">
    <property type="protein sequence ID" value="QHT11497.1"/>
    <property type="molecule type" value="Genomic_DNA"/>
</dbReference>
<evidence type="ECO:0000313" key="1">
    <source>
        <dbReference type="EMBL" id="QHT11497.1"/>
    </source>
</evidence>
<protein>
    <submittedName>
        <fullName evidence="1">Uncharacterized protein</fullName>
    </submittedName>
</protein>
<dbReference type="AlphaFoldDB" id="A0A6C0D4Q5"/>
<sequence length="403" mass="46362">MSTQKILTINPELFKFNGSKKSSKKKERKIKPLDTKINSLKSNKLKKELLKRVKDYQKKQELETHKGESNAELMQGNNLFDKSEFENSDFEREFNKSLTFLHDLSKKKKEKRNKTLKTSTIDVNIEIPKDSIMYNNNNANSKQPSYGCLKNGSKPTFKELNKTQKNNNQGSGKRLIIDLNNNKYYECKTATFDSDATPITSIETESQELQIKPQSQELQIQTQELQIKPNEIQIHTQELQAKPTKTNEIQIQTQDLQSQSKELQAKPIAYSYANDASNLSETNLNTSTSEILKSSEDDCISLHIPKINRTTRTYKYTLGKKNGARHIGLLIKNRDTQKRIKQEVTQLKQQPIQEVKNYLRTKNLIKLGSQAPNDVLRKLYEDSILAGEITNNNANNLVYNFIN</sequence>